<dbReference type="EMBL" id="AYTS01000113">
    <property type="protein sequence ID" value="OOP55843.1"/>
    <property type="molecule type" value="Genomic_DNA"/>
</dbReference>
<gene>
    <name evidence="1" type="ORF">AYP45_12500</name>
</gene>
<name>A0A1V4ARU6_9BACT</name>
<dbReference type="STRING" id="1004156.AYP45_12500"/>
<accession>A0A1V4ARU6</accession>
<dbReference type="Proteomes" id="UP000189681">
    <property type="component" value="Unassembled WGS sequence"/>
</dbReference>
<organism evidence="1 2">
    <name type="scientific">Candidatus Brocadia carolinensis</name>
    <dbReference type="NCBI Taxonomy" id="1004156"/>
    <lineage>
        <taxon>Bacteria</taxon>
        <taxon>Pseudomonadati</taxon>
        <taxon>Planctomycetota</taxon>
        <taxon>Candidatus Brocadiia</taxon>
        <taxon>Candidatus Brocadiales</taxon>
        <taxon>Candidatus Brocadiaceae</taxon>
        <taxon>Candidatus Brocadia</taxon>
    </lineage>
</organism>
<protein>
    <submittedName>
        <fullName evidence="1">Uncharacterized protein</fullName>
    </submittedName>
</protein>
<sequence>MNKKTLAVFGLLLCLMLAVTVFLITESLNRREETFAMENNFQQVVHGVGLGATIKPTWCYINFDPRIDPRCSCIEWPIPGGYCYCPDHTGTVSYIEGNREMGVAIEIVKKIFCQRVIN</sequence>
<comment type="caution">
    <text evidence="1">The sequence shown here is derived from an EMBL/GenBank/DDBJ whole genome shotgun (WGS) entry which is preliminary data.</text>
</comment>
<reference evidence="1 2" key="1">
    <citation type="journal article" date="2017" name="Water Res.">
        <title>Discovery and metagenomic analysis of an anammox bacterial enrichment related to Candidatus "Brocadia caroliniensis" in a full-scale glycerol-fed nitritation-denitritation separate centrate treatment process.</title>
        <authorList>
            <person name="Park H."/>
            <person name="Brotto A.C."/>
            <person name="van Loosdrecht M.C."/>
            <person name="Chandran K."/>
        </authorList>
    </citation>
    <scope>NUCLEOTIDE SEQUENCE [LARGE SCALE GENOMIC DNA]</scope>
    <source>
        <strain evidence="1">26THWARD</strain>
    </source>
</reference>
<dbReference type="AlphaFoldDB" id="A0A1V4ARU6"/>
<evidence type="ECO:0000313" key="1">
    <source>
        <dbReference type="EMBL" id="OOP55843.1"/>
    </source>
</evidence>
<proteinExistence type="predicted"/>
<evidence type="ECO:0000313" key="2">
    <source>
        <dbReference type="Proteomes" id="UP000189681"/>
    </source>
</evidence>